<proteinExistence type="predicted"/>
<evidence type="ECO:0000313" key="2">
    <source>
        <dbReference type="Proteomes" id="UP000432350"/>
    </source>
</evidence>
<protein>
    <recommendedName>
        <fullName evidence="3">DNA-binding protein</fullName>
    </recommendedName>
</protein>
<organism evidence="1 2">
    <name type="scientific">Sphingobacterium multivorum</name>
    <dbReference type="NCBI Taxonomy" id="28454"/>
    <lineage>
        <taxon>Bacteria</taxon>
        <taxon>Pseudomonadati</taxon>
        <taxon>Bacteroidota</taxon>
        <taxon>Sphingobacteriia</taxon>
        <taxon>Sphingobacteriales</taxon>
        <taxon>Sphingobacteriaceae</taxon>
        <taxon>Sphingobacterium</taxon>
    </lineage>
</organism>
<dbReference type="Proteomes" id="UP000432350">
    <property type="component" value="Unassembled WGS sequence"/>
</dbReference>
<gene>
    <name evidence="1" type="ORF">SPHINGO8BC_51482</name>
</gene>
<evidence type="ECO:0000313" key="1">
    <source>
        <dbReference type="EMBL" id="VXC99640.1"/>
    </source>
</evidence>
<dbReference type="RefSeq" id="WP_159332874.1">
    <property type="nucleotide sequence ID" value="NZ_LR733857.1"/>
</dbReference>
<name>A0A654D1I8_SPHMU</name>
<dbReference type="AlphaFoldDB" id="A0A654D1I8"/>
<sequence>MEEYIEEIAMRSALKVIEWENDSNKKKFKSKLQVTRADIIKAFDLSTYSNLVRKKGLKPVRQDGQSSKVYFDTAQVLKLVQLSHH</sequence>
<dbReference type="EMBL" id="CABWMV010000024">
    <property type="protein sequence ID" value="VXC99640.1"/>
    <property type="molecule type" value="Genomic_DNA"/>
</dbReference>
<reference evidence="1 2" key="1">
    <citation type="submission" date="2019-10" db="EMBL/GenBank/DDBJ databases">
        <authorList>
            <person name="Karimi E."/>
        </authorList>
    </citation>
    <scope>NUCLEOTIDE SEQUENCE [LARGE SCALE GENOMIC DNA]</scope>
    <source>
        <strain evidence="1">Sphingobacterium sp. 8BC</strain>
    </source>
</reference>
<evidence type="ECO:0008006" key="3">
    <source>
        <dbReference type="Google" id="ProtNLM"/>
    </source>
</evidence>
<accession>A0A654D1I8</accession>